<keyword evidence="8" id="KW-0479">Metal-binding</keyword>
<evidence type="ECO:0000259" key="17">
    <source>
        <dbReference type="PROSITE" id="PS51788"/>
    </source>
</evidence>
<evidence type="ECO:0000256" key="8">
    <source>
        <dbReference type="ARBA" id="ARBA00022723"/>
    </source>
</evidence>
<feature type="compositionally biased region" description="Polar residues" evidence="15">
    <location>
        <begin position="318"/>
        <end position="333"/>
    </location>
</feature>
<dbReference type="Pfam" id="PF02190">
    <property type="entry name" value="LON_substr_bdg"/>
    <property type="match status" value="1"/>
</dbReference>
<keyword evidence="7" id="KW-0963">Cytoplasm</keyword>
<evidence type="ECO:0000256" key="10">
    <source>
        <dbReference type="ARBA" id="ARBA00022833"/>
    </source>
</evidence>
<sequence>MADWDGIPERERRQMEEILQLDMEELNVEVVDDDEEEEEDEEQDDSDEDNDDDVDAFLRSNDGDGVASTSGPFTFNTSLASLHTYLGEVDDTRGRVSHLDGGTIINLPMFYLQGVVLFPGATLPLRVIQSRLVVTIDKAMRLVDAPCTIGVVLMRRQSNHRHYATASVGTTAEIRQHGRMDDGSLNVVARGQQRFLLRRHWIDVDRVVWGEVQIIEEDTPLRTPRDAFAQLAASNRFNLHSSSSVISLDMSPIKQDHIDSELECNTPSPNSNASNHSSMDTRLCHLGSQSSDSMKSSSDEEGDLMQQQWRQKRRSMRENGSSSYSNKKTNMSNGDDLCLTPLESLLTARTRDAKRRRQYHAYSKQASQAPLSFWPRWVYEMYDSYTLARSAAELWRQIIAKPSMDDHVRKPDILSFHIGSKLPVSESVRQKLLEIDGISYRLQKEIQLLKAFNLIKCRDCQSHIAKRSDMVVMSTDGPLGAYANPHGFVHETITVSNATGLALNGSPLTVHSWFPGYSWTIAFCATCESHMGWLFRATRKNLRPRSFWGIRSSQIADDAQADQSE</sequence>
<dbReference type="GO" id="GO:0046872">
    <property type="term" value="F:metal ion binding"/>
    <property type="evidence" value="ECO:0007669"/>
    <property type="project" value="UniProtKB-KW"/>
</dbReference>
<dbReference type="SUPFAM" id="SSF88697">
    <property type="entry name" value="PUA domain-like"/>
    <property type="match status" value="1"/>
</dbReference>
<evidence type="ECO:0000256" key="15">
    <source>
        <dbReference type="SAM" id="MobiDB-lite"/>
    </source>
</evidence>
<comment type="subcellular location">
    <subcellularLocation>
        <location evidence="2">Cytoplasm</location>
    </subcellularLocation>
    <subcellularLocation>
        <location evidence="1">Nucleus</location>
    </subcellularLocation>
</comment>
<evidence type="ECO:0000256" key="3">
    <source>
        <dbReference type="ARBA" id="ARBA00004906"/>
    </source>
</evidence>
<keyword evidence="19" id="KW-1185">Reference proteome</keyword>
<evidence type="ECO:0000256" key="2">
    <source>
        <dbReference type="ARBA" id="ARBA00004496"/>
    </source>
</evidence>
<reference evidence="18 19" key="2">
    <citation type="submission" date="2024-10" db="EMBL/GenBank/DDBJ databases">
        <authorList>
            <person name="Ryan C."/>
        </authorList>
    </citation>
    <scope>NUCLEOTIDE SEQUENCE [LARGE SCALE GENOMIC DNA]</scope>
</reference>
<feature type="region of interest" description="Disordered" evidence="15">
    <location>
        <begin position="260"/>
        <end position="336"/>
    </location>
</feature>
<feature type="region of interest" description="Disordered" evidence="15">
    <location>
        <begin position="19"/>
        <end position="65"/>
    </location>
</feature>
<dbReference type="GO" id="GO:0005634">
    <property type="term" value="C:nucleus"/>
    <property type="evidence" value="ECO:0007669"/>
    <property type="project" value="UniProtKB-SubCell"/>
</dbReference>
<reference evidence="19" key="1">
    <citation type="submission" date="2024-06" db="EMBL/GenBank/DDBJ databases">
        <authorList>
            <person name="Ryan C."/>
        </authorList>
    </citation>
    <scope>NUCLEOTIDE SEQUENCE [LARGE SCALE GENOMIC DNA]</scope>
</reference>
<evidence type="ECO:0000259" key="16">
    <source>
        <dbReference type="PROSITE" id="PS51787"/>
    </source>
</evidence>
<evidence type="ECO:0000256" key="7">
    <source>
        <dbReference type="ARBA" id="ARBA00022490"/>
    </source>
</evidence>
<evidence type="ECO:0000256" key="9">
    <source>
        <dbReference type="ARBA" id="ARBA00022786"/>
    </source>
</evidence>
<feature type="domain" description="CULT" evidence="17">
    <location>
        <begin position="452"/>
        <end position="559"/>
    </location>
</feature>
<dbReference type="Gene3D" id="2.170.150.20">
    <property type="entry name" value="Peptide methionine sulfoxide reductase"/>
    <property type="match status" value="1"/>
</dbReference>
<dbReference type="AlphaFoldDB" id="A0ABC9GJQ9"/>
<keyword evidence="10" id="KW-0862">Zinc</keyword>
<comment type="similarity">
    <text evidence="5">Belongs to the 4-toluene sulfonate uptake permease (TSUP) (TC 2.A.102) family.</text>
</comment>
<feature type="domain" description="Lon N-terminal" evidence="16">
    <location>
        <begin position="107"/>
        <end position="453"/>
    </location>
</feature>
<dbReference type="GO" id="GO:0005737">
    <property type="term" value="C:cytoplasm"/>
    <property type="evidence" value="ECO:0007669"/>
    <property type="project" value="UniProtKB-SubCell"/>
</dbReference>
<evidence type="ECO:0000256" key="14">
    <source>
        <dbReference type="ARBA" id="ARBA00046796"/>
    </source>
</evidence>
<dbReference type="Proteomes" id="UP001497457">
    <property type="component" value="Chromosome 9rd"/>
</dbReference>
<evidence type="ECO:0000256" key="11">
    <source>
        <dbReference type="ARBA" id="ARBA00023242"/>
    </source>
</evidence>
<dbReference type="FunFam" id="2.170.150.20:FF:000005">
    <property type="entry name" value="Blast:Protein cereblon homolog"/>
    <property type="match status" value="1"/>
</dbReference>
<comment type="subunit">
    <text evidence="14">Likely a component of a DCX (DDB1-CUL4-X-box) protein ligase complex. May interact with pic/DDB1.</text>
</comment>
<accession>A0ABC9GJQ9</accession>
<dbReference type="Gene3D" id="2.30.130.40">
    <property type="entry name" value="LON domain-like"/>
    <property type="match status" value="1"/>
</dbReference>
<keyword evidence="9" id="KW-0833">Ubl conjugation pathway</keyword>
<dbReference type="EMBL" id="OZ075119">
    <property type="protein sequence ID" value="CAL5095879.1"/>
    <property type="molecule type" value="Genomic_DNA"/>
</dbReference>
<evidence type="ECO:0000313" key="18">
    <source>
        <dbReference type="EMBL" id="CAL5095879.1"/>
    </source>
</evidence>
<proteinExistence type="inferred from homology"/>
<dbReference type="PANTHER" id="PTHR14255">
    <property type="entry name" value="CEREBLON"/>
    <property type="match status" value="1"/>
</dbReference>
<evidence type="ECO:0000256" key="6">
    <source>
        <dbReference type="ARBA" id="ARBA00014394"/>
    </source>
</evidence>
<comment type="similarity">
    <text evidence="4">Belongs to the CRBN family.</text>
</comment>
<evidence type="ECO:0000313" key="19">
    <source>
        <dbReference type="Proteomes" id="UP001497457"/>
    </source>
</evidence>
<protein>
    <recommendedName>
        <fullName evidence="6">Protein cereblon</fullName>
    </recommendedName>
    <alternativeName>
        <fullName evidence="12">Protein ohgata</fullName>
    </alternativeName>
</protein>
<dbReference type="InterPro" id="IPR003111">
    <property type="entry name" value="Lon_prtase_N"/>
</dbReference>
<dbReference type="FunFam" id="2.30.130.40:FF:000009">
    <property type="entry name" value="ATP-dependent protease La domain-containing protein"/>
    <property type="match status" value="1"/>
</dbReference>
<organism evidence="18 19">
    <name type="scientific">Urochloa decumbens</name>
    <dbReference type="NCBI Taxonomy" id="240449"/>
    <lineage>
        <taxon>Eukaryota</taxon>
        <taxon>Viridiplantae</taxon>
        <taxon>Streptophyta</taxon>
        <taxon>Embryophyta</taxon>
        <taxon>Tracheophyta</taxon>
        <taxon>Spermatophyta</taxon>
        <taxon>Magnoliopsida</taxon>
        <taxon>Liliopsida</taxon>
        <taxon>Poales</taxon>
        <taxon>Poaceae</taxon>
        <taxon>PACMAD clade</taxon>
        <taxon>Panicoideae</taxon>
        <taxon>Panicodae</taxon>
        <taxon>Paniceae</taxon>
        <taxon>Melinidinae</taxon>
        <taxon>Urochloa</taxon>
    </lineage>
</organism>
<dbReference type="PANTHER" id="PTHR14255:SF4">
    <property type="entry name" value="PROTEIN CEREBLON"/>
    <property type="match status" value="1"/>
</dbReference>
<dbReference type="InterPro" id="IPR034750">
    <property type="entry name" value="CULT"/>
</dbReference>
<comment type="function">
    <text evidence="13">Substrate recognition component of a DCX (DDB1-CUL4-X-box) E3 protein ligase complex that mediates the ubiquitination and subsequent proteasomal degradation of target proteins. Has an essential role in mediating growth by negatively regulating insulin signaling. It also has a role in maintaining presynaptic function in the neuromuscular junction synapses of third-instar larvae.</text>
</comment>
<evidence type="ECO:0000256" key="5">
    <source>
        <dbReference type="ARBA" id="ARBA00009142"/>
    </source>
</evidence>
<dbReference type="Pfam" id="PF03226">
    <property type="entry name" value="Yippee-Mis18"/>
    <property type="match status" value="1"/>
</dbReference>
<dbReference type="PROSITE" id="PS51787">
    <property type="entry name" value="LON_N"/>
    <property type="match status" value="1"/>
</dbReference>
<keyword evidence="11" id="KW-0539">Nucleus</keyword>
<evidence type="ECO:0000256" key="12">
    <source>
        <dbReference type="ARBA" id="ARBA00030079"/>
    </source>
</evidence>
<dbReference type="InterPro" id="IPR004910">
    <property type="entry name" value="Yippee/Mis18/Cereblon"/>
</dbReference>
<dbReference type="CDD" id="cd15777">
    <property type="entry name" value="CRBN_C_like"/>
    <property type="match status" value="1"/>
</dbReference>
<dbReference type="InterPro" id="IPR015947">
    <property type="entry name" value="PUA-like_sf"/>
</dbReference>
<name>A0ABC9GJQ9_9POAL</name>
<evidence type="ECO:0000256" key="4">
    <source>
        <dbReference type="ARBA" id="ARBA00005293"/>
    </source>
</evidence>
<dbReference type="Gene3D" id="1.20.58.1480">
    <property type="match status" value="1"/>
</dbReference>
<dbReference type="SMART" id="SM00464">
    <property type="entry name" value="LON"/>
    <property type="match status" value="1"/>
</dbReference>
<dbReference type="FunFam" id="1.20.58.1480:FF:000007">
    <property type="entry name" value="Lon protease homolog"/>
    <property type="match status" value="1"/>
</dbReference>
<feature type="compositionally biased region" description="Low complexity" evidence="15">
    <location>
        <begin position="265"/>
        <end position="278"/>
    </location>
</feature>
<comment type="pathway">
    <text evidence="3">Protein modification; protein ubiquitination.</text>
</comment>
<evidence type="ECO:0000256" key="1">
    <source>
        <dbReference type="ARBA" id="ARBA00004123"/>
    </source>
</evidence>
<dbReference type="InterPro" id="IPR046336">
    <property type="entry name" value="Lon_prtase_N_sf"/>
</dbReference>
<feature type="compositionally biased region" description="Acidic residues" evidence="15">
    <location>
        <begin position="22"/>
        <end position="55"/>
    </location>
</feature>
<dbReference type="PROSITE" id="PS51788">
    <property type="entry name" value="CULT"/>
    <property type="match status" value="1"/>
</dbReference>
<gene>
    <name evidence="18" type="ORF">URODEC1_LOCUS116702</name>
</gene>
<evidence type="ECO:0000256" key="13">
    <source>
        <dbReference type="ARBA" id="ARBA00046075"/>
    </source>
</evidence>